<dbReference type="AlphaFoldDB" id="A0A7W3WIZ0"/>
<evidence type="ECO:0000313" key="3">
    <source>
        <dbReference type="Proteomes" id="UP000525686"/>
    </source>
</evidence>
<feature type="compositionally biased region" description="Basic and acidic residues" evidence="1">
    <location>
        <begin position="23"/>
        <end position="56"/>
    </location>
</feature>
<organism evidence="2 3">
    <name type="scientific">Streptomyces alkaliterrae</name>
    <dbReference type="NCBI Taxonomy" id="2213162"/>
    <lineage>
        <taxon>Bacteria</taxon>
        <taxon>Bacillati</taxon>
        <taxon>Actinomycetota</taxon>
        <taxon>Actinomycetes</taxon>
        <taxon>Kitasatosporales</taxon>
        <taxon>Streptomycetaceae</taxon>
        <taxon>Streptomyces</taxon>
    </lineage>
</organism>
<name>A0A7W3WIZ0_9ACTN</name>
<dbReference type="EMBL" id="JABJWZ010000041">
    <property type="protein sequence ID" value="MBB1253177.1"/>
    <property type="molecule type" value="Genomic_DNA"/>
</dbReference>
<feature type="region of interest" description="Disordered" evidence="1">
    <location>
        <begin position="142"/>
        <end position="192"/>
    </location>
</feature>
<comment type="caution">
    <text evidence="2">The sequence shown here is derived from an EMBL/GenBank/DDBJ whole genome shotgun (WGS) entry which is preliminary data.</text>
</comment>
<reference evidence="3" key="1">
    <citation type="submission" date="2020-05" db="EMBL/GenBank/DDBJ databases">
        <title>Classification of alakaliphilic streptomycetes isolated from an alkaline soil next to Lonar Crater, India and a proposal for the recognition of Streptomyces alkaliterrae sp. nov.</title>
        <authorList>
            <person name="Golinska P."/>
        </authorList>
    </citation>
    <scope>NUCLEOTIDE SEQUENCE [LARGE SCALE GENOMIC DNA]</scope>
    <source>
        <strain evidence="3">OF3</strain>
    </source>
</reference>
<feature type="compositionally biased region" description="Basic and acidic residues" evidence="1">
    <location>
        <begin position="63"/>
        <end position="82"/>
    </location>
</feature>
<dbReference type="Proteomes" id="UP000525686">
    <property type="component" value="Unassembled WGS sequence"/>
</dbReference>
<gene>
    <name evidence="2" type="ORF">H3146_07305</name>
</gene>
<feature type="compositionally biased region" description="Polar residues" evidence="1">
    <location>
        <begin position="164"/>
        <end position="173"/>
    </location>
</feature>
<sequence>MSDEPTTPAQDQPPAGTEPAPEPQKDPWADPDAARKEIEKLRGEAAKYRTRAKELEPLAQQAREAEEAKKTETERLSGRLSEVEQRLVEARQRAVKSEVKALAAQTFADPEDAHAFLDLGQYVADDGGVDAAAIERDLAGLLERKPHLGKPTDSGPRRPAPDRSQGSSGNGARTPSDPAEQFAAFMKGALGR</sequence>
<feature type="region of interest" description="Disordered" evidence="1">
    <location>
        <begin position="1"/>
        <end position="82"/>
    </location>
</feature>
<accession>A0A7W3WIZ0</accession>
<dbReference type="RefSeq" id="WP_181353832.1">
    <property type="nucleotide sequence ID" value="NZ_JABJWZ010000041.1"/>
</dbReference>
<protein>
    <submittedName>
        <fullName evidence="2">Uncharacterized protein</fullName>
    </submittedName>
</protein>
<evidence type="ECO:0000256" key="1">
    <source>
        <dbReference type="SAM" id="MobiDB-lite"/>
    </source>
</evidence>
<evidence type="ECO:0000313" key="2">
    <source>
        <dbReference type="EMBL" id="MBB1253177.1"/>
    </source>
</evidence>
<feature type="compositionally biased region" description="Polar residues" evidence="1">
    <location>
        <begin position="1"/>
        <end position="10"/>
    </location>
</feature>
<proteinExistence type="predicted"/>